<gene>
    <name evidence="1" type="ORF">BV87_09185</name>
</gene>
<dbReference type="RefSeq" id="WP_048938299.1">
    <property type="nucleotide sequence ID" value="NZ_CP020925.1"/>
</dbReference>
<organism evidence="1 2">
    <name type="scientific">Sphingobium yanoikuyae</name>
    <name type="common">Sphingomonas yanoikuyae</name>
    <dbReference type="NCBI Taxonomy" id="13690"/>
    <lineage>
        <taxon>Bacteria</taxon>
        <taxon>Pseudomonadati</taxon>
        <taxon>Pseudomonadota</taxon>
        <taxon>Alphaproteobacteria</taxon>
        <taxon>Sphingomonadales</taxon>
        <taxon>Sphingomonadaceae</taxon>
        <taxon>Sphingobium</taxon>
    </lineage>
</organism>
<protein>
    <submittedName>
        <fullName evidence="1">Uncharacterized protein</fullName>
    </submittedName>
</protein>
<reference evidence="1 2" key="1">
    <citation type="submission" date="2017-04" db="EMBL/GenBank/DDBJ databases">
        <title>Characterization, genome and methylation analysis of a phthalic acid esters degrading strain Sphingobium yanoikuyae SHJ.</title>
        <authorList>
            <person name="Feng L."/>
        </authorList>
    </citation>
    <scope>NUCLEOTIDE SEQUENCE [LARGE SCALE GENOMIC DNA]</scope>
    <source>
        <strain evidence="1 2">SHJ</strain>
    </source>
</reference>
<dbReference type="EMBL" id="CP020925">
    <property type="protein sequence ID" value="ATP18546.1"/>
    <property type="molecule type" value="Genomic_DNA"/>
</dbReference>
<name>A0A0J9D0L3_SPHYA</name>
<dbReference type="Proteomes" id="UP000037029">
    <property type="component" value="Chromosome"/>
</dbReference>
<accession>A0A0J9D0L3</accession>
<proteinExistence type="predicted"/>
<sequence>MKTLQELQQALAKRWIEKHGPDGLNRAVGALKGSEKMIRAKRLKTLEWAKGMEAHIAAARRELGVEAKRAQALCDWLNGRFISSSQGGRFVPATLDIELYGVADRYSEDLVMECRTKMSARALSADFEQRGADGTSFEGEAVEKLVPVLALVYRLQALPVPSSSTLRDEARSKMIVVARDQRRSKYAPMLARDCYVSQDEIDVMAPAFREDAGFWKLVREMAASTR</sequence>
<evidence type="ECO:0000313" key="1">
    <source>
        <dbReference type="EMBL" id="ATP18546.1"/>
    </source>
</evidence>
<evidence type="ECO:0000313" key="2">
    <source>
        <dbReference type="Proteomes" id="UP000037029"/>
    </source>
</evidence>
<dbReference type="AlphaFoldDB" id="A0A0J9D0L3"/>